<protein>
    <submittedName>
        <fullName evidence="6">Fe(3+) ions import ATP-binding protein fbpC</fullName>
        <ecNumber evidence="6">3.6.3.30</ecNumber>
    </submittedName>
</protein>
<dbReference type="Pfam" id="PF00005">
    <property type="entry name" value="ABC_tran"/>
    <property type="match status" value="1"/>
</dbReference>
<dbReference type="SUPFAM" id="SSF50331">
    <property type="entry name" value="MOP-like"/>
    <property type="match status" value="1"/>
</dbReference>
<evidence type="ECO:0000259" key="5">
    <source>
        <dbReference type="PROSITE" id="PS50893"/>
    </source>
</evidence>
<dbReference type="PANTHER" id="PTHR42781:SF4">
    <property type="entry name" value="SPERMIDINE_PUTRESCINE IMPORT ATP-BINDING PROTEIN POTA"/>
    <property type="match status" value="1"/>
</dbReference>
<gene>
    <name evidence="6" type="primary">fbpC</name>
    <name evidence="6" type="ORF">Csp_C26630</name>
</gene>
<dbReference type="GO" id="GO:0022857">
    <property type="term" value="F:transmembrane transporter activity"/>
    <property type="evidence" value="ECO:0007669"/>
    <property type="project" value="InterPro"/>
</dbReference>
<reference evidence="6" key="1">
    <citation type="journal article" date="2010" name="Nature">
        <title>The Dynamic genome of Hydra.</title>
        <authorList>
            <person name="Chapman J.A."/>
            <person name="Kirkness E.F."/>
            <person name="Simakov O."/>
            <person name="Hampson S.E."/>
            <person name="Mitros T."/>
            <person name="Weinmaier T."/>
            <person name="Rattei T."/>
            <person name="Balasubramanian P.G."/>
            <person name="Borman J."/>
            <person name="Busam D."/>
            <person name="Disbennett K."/>
            <person name="Pfannkoch C."/>
            <person name="Sumin N."/>
            <person name="Sutton G."/>
            <person name="Viswanathan L."/>
            <person name="Walenz B."/>
            <person name="Goodstein D.M."/>
            <person name="Hellsten U."/>
            <person name="Kawashima T."/>
            <person name="Prochnik S.E."/>
            <person name="Putnam N.H."/>
            <person name="Shu S."/>
            <person name="Blumberg B."/>
            <person name="Dana C.E."/>
            <person name="Gee L."/>
            <person name="Kibler D.F."/>
            <person name="Law L."/>
            <person name="Lindgens D."/>
            <person name="Martinez D.E."/>
            <person name="Peng J."/>
            <person name="Wigge P.A."/>
            <person name="Bertulat B."/>
            <person name="Guder C."/>
            <person name="Nakamura Y."/>
            <person name="Ozbek S."/>
            <person name="Watanabe H."/>
            <person name="Khalturin K."/>
            <person name="Hemmrich G."/>
            <person name="Franke A."/>
            <person name="Augustin R."/>
            <person name="Fraune S."/>
            <person name="Hayakawa E."/>
            <person name="Hayakawa S."/>
            <person name="Hirose M."/>
            <person name="Hwang J."/>
            <person name="Ikeo K."/>
            <person name="Nishimiya-Fujisawa C."/>
            <person name="Ogura A."/>
            <person name="Takahashi T."/>
            <person name="Steinmetz P.R."/>
            <person name="Zhang X."/>
            <person name="Aufschnaiter R."/>
            <person name="Eder M.K."/>
            <person name="Gorny A.K."/>
            <person name="Salvenmoser W."/>
            <person name="Heimberg A.M."/>
            <person name="Wheeler B.M."/>
            <person name="Peterson K.J."/>
            <person name="Boettger A."/>
            <person name="Tischler P."/>
            <person name="Wolf A."/>
            <person name="Gojobori T."/>
            <person name="Remington K.A."/>
            <person name="Strausberg R.L."/>
            <person name="Venter J."/>
            <person name="Technau U."/>
            <person name="Hobmayer B."/>
            <person name="Bosch T.C."/>
            <person name="Holstein T.W."/>
            <person name="Fujisawa T."/>
            <person name="Bode H.R."/>
            <person name="David C.N."/>
            <person name="Rokhsar D.S."/>
            <person name="Steele R.E."/>
        </authorList>
    </citation>
    <scope>NUCLEOTIDE SEQUENCE</scope>
</reference>
<keyword evidence="6" id="KW-0378">Hydrolase</keyword>
<keyword evidence="1" id="KW-0813">Transport</keyword>
<dbReference type="GO" id="GO:0043190">
    <property type="term" value="C:ATP-binding cassette (ABC) transporter complex"/>
    <property type="evidence" value="ECO:0007669"/>
    <property type="project" value="InterPro"/>
</dbReference>
<accession>C9YD84</accession>
<dbReference type="InterPro" id="IPR027417">
    <property type="entry name" value="P-loop_NTPase"/>
</dbReference>
<dbReference type="PANTHER" id="PTHR42781">
    <property type="entry name" value="SPERMIDINE/PUTRESCINE IMPORT ATP-BINDING PROTEIN POTA"/>
    <property type="match status" value="1"/>
</dbReference>
<dbReference type="InterPro" id="IPR013611">
    <property type="entry name" value="Transp-assoc_OB_typ2"/>
</dbReference>
<evidence type="ECO:0000256" key="2">
    <source>
        <dbReference type="ARBA" id="ARBA00022475"/>
    </source>
</evidence>
<dbReference type="GO" id="GO:0015697">
    <property type="term" value="P:quaternary ammonium group transport"/>
    <property type="evidence" value="ECO:0007669"/>
    <property type="project" value="UniProtKB-ARBA"/>
</dbReference>
<dbReference type="InterPro" id="IPR050093">
    <property type="entry name" value="ABC_SmlMolc_Importer"/>
</dbReference>
<dbReference type="GO" id="GO:0016887">
    <property type="term" value="F:ATP hydrolysis activity"/>
    <property type="evidence" value="ECO:0007669"/>
    <property type="project" value="InterPro"/>
</dbReference>
<keyword evidence="2" id="KW-1003">Cell membrane</keyword>
<dbReference type="InterPro" id="IPR008995">
    <property type="entry name" value="Mo/tungstate-bd_C_term_dom"/>
</dbReference>
<organism evidence="6">
    <name type="scientific">Curvibacter symbiont subsp. Hydra magnipapillata</name>
    <dbReference type="NCBI Taxonomy" id="667019"/>
    <lineage>
        <taxon>Bacteria</taxon>
        <taxon>Pseudomonadati</taxon>
        <taxon>Pseudomonadota</taxon>
        <taxon>Betaproteobacteria</taxon>
        <taxon>Burkholderiales</taxon>
        <taxon>Comamonadaceae</taxon>
        <taxon>Curvibacter</taxon>
    </lineage>
</organism>
<dbReference type="EC" id="3.6.3.30" evidence="6"/>
<evidence type="ECO:0000313" key="6">
    <source>
        <dbReference type="EMBL" id="CBA31054.1"/>
    </source>
</evidence>
<dbReference type="EMBL" id="FN543105">
    <property type="protein sequence ID" value="CBA31054.1"/>
    <property type="molecule type" value="Genomic_DNA"/>
</dbReference>
<keyword evidence="2" id="KW-0472">Membrane</keyword>
<evidence type="ECO:0000256" key="1">
    <source>
        <dbReference type="ARBA" id="ARBA00022448"/>
    </source>
</evidence>
<keyword evidence="3" id="KW-0547">Nucleotide-binding</keyword>
<dbReference type="InterPro" id="IPR003439">
    <property type="entry name" value="ABC_transporter-like_ATP-bd"/>
</dbReference>
<dbReference type="Pfam" id="PF08402">
    <property type="entry name" value="TOBE_2"/>
    <property type="match status" value="1"/>
</dbReference>
<dbReference type="InterPro" id="IPR003593">
    <property type="entry name" value="AAA+_ATPase"/>
</dbReference>
<dbReference type="FunFam" id="3.40.50.300:FF:000425">
    <property type="entry name" value="Probable ABC transporter, ATP-binding subunit"/>
    <property type="match status" value="1"/>
</dbReference>
<sequence>MAPACACHGTRHSSTRPNDAACGLVESHFEDASMRPGLEIRGVTKTYANGYRALHGVDVHIPDRRLTTLLGPSGCGKTTLLRLVAGLETPDEGQLIFHGEDVTSKSAEQRDLSLVFQSYALFPYQSVEENVCYGLRMQGLSAASQRERCTQALTLVGLQGLEDRMPHELSGGQQQRTALARALALQPRILLLDEPLSNLDSNLRRHIREDIRSLQQRLDLTVLYVTHDHAEAMSVSDRVVVMQEGRIAQIGSPRDLYERPLSEFVAAFMGDAATFDAEVDARGVVHLGPLQIGPDPGLRRGAVRIVVRPHAWRIAPASSAGLPGKVLRSAFLGPSTEVWVHTTLGEILVLIPSPSAAYACGAPVSLFLSAQGVSVLLPSIFPNSPEPLFQH</sequence>
<evidence type="ECO:0000256" key="4">
    <source>
        <dbReference type="ARBA" id="ARBA00022840"/>
    </source>
</evidence>
<dbReference type="PROSITE" id="PS50893">
    <property type="entry name" value="ABC_TRANSPORTER_2"/>
    <property type="match status" value="1"/>
</dbReference>
<keyword evidence="4 6" id="KW-0067">ATP-binding</keyword>
<dbReference type="SUPFAM" id="SSF52540">
    <property type="entry name" value="P-loop containing nucleoside triphosphate hydrolases"/>
    <property type="match status" value="1"/>
</dbReference>
<dbReference type="GO" id="GO:0005524">
    <property type="term" value="F:ATP binding"/>
    <property type="evidence" value="ECO:0007669"/>
    <property type="project" value="UniProtKB-KW"/>
</dbReference>
<proteinExistence type="predicted"/>
<dbReference type="Gene3D" id="3.40.50.300">
    <property type="entry name" value="P-loop containing nucleotide triphosphate hydrolases"/>
    <property type="match status" value="1"/>
</dbReference>
<dbReference type="SMART" id="SM00382">
    <property type="entry name" value="AAA"/>
    <property type="match status" value="1"/>
</dbReference>
<dbReference type="AlphaFoldDB" id="C9YD84"/>
<evidence type="ECO:0000256" key="3">
    <source>
        <dbReference type="ARBA" id="ARBA00022741"/>
    </source>
</evidence>
<feature type="domain" description="ABC transporter" evidence="5">
    <location>
        <begin position="38"/>
        <end position="269"/>
    </location>
</feature>
<name>C9YD84_CURXX</name>